<evidence type="ECO:0000256" key="5">
    <source>
        <dbReference type="ARBA" id="ARBA00022847"/>
    </source>
</evidence>
<gene>
    <name evidence="9" type="ORF">U473_10030</name>
</gene>
<feature type="transmembrane region" description="Helical" evidence="8">
    <location>
        <begin position="183"/>
        <end position="205"/>
    </location>
</feature>
<evidence type="ECO:0000256" key="7">
    <source>
        <dbReference type="ARBA" id="ARBA00023136"/>
    </source>
</evidence>
<dbReference type="OrthoDB" id="9768885at2"/>
<dbReference type="InterPro" id="IPR036458">
    <property type="entry name" value="Na:dicarbo_symporter_sf"/>
</dbReference>
<dbReference type="GO" id="GO:0006835">
    <property type="term" value="P:dicarboxylic acid transport"/>
    <property type="evidence" value="ECO:0007669"/>
    <property type="project" value="UniProtKB-ARBA"/>
</dbReference>
<evidence type="ECO:0000256" key="1">
    <source>
        <dbReference type="ARBA" id="ARBA00004651"/>
    </source>
</evidence>
<dbReference type="Gene3D" id="1.10.3860.10">
    <property type="entry name" value="Sodium:dicarboxylate symporter"/>
    <property type="match status" value="1"/>
</dbReference>
<evidence type="ECO:0000313" key="10">
    <source>
        <dbReference type="Proteomes" id="UP000070352"/>
    </source>
</evidence>
<feature type="transmembrane region" description="Helical" evidence="8">
    <location>
        <begin position="294"/>
        <end position="315"/>
    </location>
</feature>
<keyword evidence="5" id="KW-0769">Symport</keyword>
<feature type="transmembrane region" description="Helical" evidence="8">
    <location>
        <begin position="7"/>
        <end position="24"/>
    </location>
</feature>
<keyword evidence="6 8" id="KW-1133">Transmembrane helix</keyword>
<sequence length="420" mass="44415">MKLTGKILIALIVGGVFGLLFNLFASDSFPYVDQYLLTPIGKIFLNLISMLVVPIVFFSITLGTAGIGDPKKLGRIGTKTISFFLFTTGIAITIGLFLASVIQPGAGWNLGTEQATFQGKEAPPVIDTLLSIIPKNPIQSMANGDMLPLITFAVFIGIGIVALGKKANRFLEFVEQGNEIMMYLVHLVMRFAPYGTFALIASAIGKQGLTAIKAMGLYMTVVIAALFVHAIVTYGSSLLLIAKQNPISFFKGFFPAMAVAFSTSSSSATLPVSMKAAQENLNVPKSISSFVQPLGATINMDGTAIMQGVATVFIAQVYGVDLTFSQLLTVVLTATLASIGTASVPGVGLVMLTMVLKSVGLPVEGIGLILGVDRILDMLRTSINVAGDATCAVVVAKTEEKHMEQPTKGRLDYQETELAG</sequence>
<dbReference type="PANTHER" id="PTHR11958">
    <property type="entry name" value="SODIUM/DICARBOXYLATE SYMPORTER-RELATED"/>
    <property type="match status" value="1"/>
</dbReference>
<keyword evidence="7 8" id="KW-0472">Membrane</keyword>
<evidence type="ECO:0000256" key="3">
    <source>
        <dbReference type="ARBA" id="ARBA00022475"/>
    </source>
</evidence>
<feature type="transmembrane region" description="Helical" evidence="8">
    <location>
        <begin position="80"/>
        <end position="102"/>
    </location>
</feature>
<accession>A0A135L5P3</accession>
<dbReference type="PRINTS" id="PR00173">
    <property type="entry name" value="EDTRNSPORT"/>
</dbReference>
<dbReference type="AlphaFoldDB" id="A0A135L5P3"/>
<dbReference type="EMBL" id="LSKU01000001">
    <property type="protein sequence ID" value="KXG44306.1"/>
    <property type="molecule type" value="Genomic_DNA"/>
</dbReference>
<keyword evidence="10" id="KW-1185">Reference proteome</keyword>
<feature type="transmembrane region" description="Helical" evidence="8">
    <location>
        <begin position="253"/>
        <end position="274"/>
    </location>
</feature>
<feature type="transmembrane region" description="Helical" evidence="8">
    <location>
        <begin position="217"/>
        <end position="241"/>
    </location>
</feature>
<organism evidence="9 10">
    <name type="scientific">Tepidibacillus decaturensis</name>
    <dbReference type="NCBI Taxonomy" id="1413211"/>
    <lineage>
        <taxon>Bacteria</taxon>
        <taxon>Bacillati</taxon>
        <taxon>Bacillota</taxon>
        <taxon>Bacilli</taxon>
        <taxon>Bacillales</taxon>
        <taxon>Bacillaceae</taxon>
        <taxon>Tepidibacillus</taxon>
    </lineage>
</organism>
<comment type="subcellular location">
    <subcellularLocation>
        <location evidence="1">Cell membrane</location>
        <topology evidence="1">Multi-pass membrane protein</topology>
    </subcellularLocation>
</comment>
<dbReference type="RefSeq" id="WP_068725877.1">
    <property type="nucleotide sequence ID" value="NZ_LSKU01000001.1"/>
</dbReference>
<protein>
    <submittedName>
        <fullName evidence="9">Sodium:dicarboxylate symporter</fullName>
    </submittedName>
</protein>
<dbReference type="InterPro" id="IPR001991">
    <property type="entry name" value="Na-dicarboxylate_symporter"/>
</dbReference>
<dbReference type="GO" id="GO:0015293">
    <property type="term" value="F:symporter activity"/>
    <property type="evidence" value="ECO:0007669"/>
    <property type="project" value="UniProtKB-KW"/>
</dbReference>
<dbReference type="PANTHER" id="PTHR11958:SF63">
    <property type="entry name" value="AMINO ACID TRANSPORTER"/>
    <property type="match status" value="1"/>
</dbReference>
<keyword evidence="3" id="KW-1003">Cell membrane</keyword>
<feature type="transmembrane region" description="Helical" evidence="8">
    <location>
        <begin position="146"/>
        <end position="163"/>
    </location>
</feature>
<evidence type="ECO:0000256" key="6">
    <source>
        <dbReference type="ARBA" id="ARBA00022989"/>
    </source>
</evidence>
<dbReference type="SUPFAM" id="SSF118215">
    <property type="entry name" value="Proton glutamate symport protein"/>
    <property type="match status" value="1"/>
</dbReference>
<dbReference type="FunFam" id="1.10.3860.10:FF:000001">
    <property type="entry name" value="C4-dicarboxylate transport protein"/>
    <property type="match status" value="1"/>
</dbReference>
<evidence type="ECO:0000256" key="2">
    <source>
        <dbReference type="ARBA" id="ARBA00022448"/>
    </source>
</evidence>
<keyword evidence="2" id="KW-0813">Transport</keyword>
<keyword evidence="4 8" id="KW-0812">Transmembrane</keyword>
<reference evidence="9 10" key="1">
    <citation type="submission" date="2016-02" db="EMBL/GenBank/DDBJ databases">
        <title>Draft Genome for Tepidibacillus decaturensis nov. sp. Strain Z9, an Anaerobic, Moderately Thermophilic and Heterotrophic Bacterium from Deep Subsurface of the Illinois Basin, USA.</title>
        <authorList>
            <person name="Dong Y."/>
            <person name="Chang J.Y."/>
            <person name="Sanford R."/>
            <person name="Fouke B.W."/>
        </authorList>
    </citation>
    <scope>NUCLEOTIDE SEQUENCE [LARGE SCALE GENOMIC DNA]</scope>
    <source>
        <strain evidence="9 10">Z9</strain>
    </source>
</reference>
<evidence type="ECO:0000256" key="4">
    <source>
        <dbReference type="ARBA" id="ARBA00022692"/>
    </source>
</evidence>
<feature type="transmembrane region" description="Helical" evidence="8">
    <location>
        <begin position="327"/>
        <end position="344"/>
    </location>
</feature>
<evidence type="ECO:0000256" key="8">
    <source>
        <dbReference type="SAM" id="Phobius"/>
    </source>
</evidence>
<dbReference type="InterPro" id="IPR050746">
    <property type="entry name" value="DAACS"/>
</dbReference>
<comment type="caution">
    <text evidence="9">The sequence shown here is derived from an EMBL/GenBank/DDBJ whole genome shotgun (WGS) entry which is preliminary data.</text>
</comment>
<evidence type="ECO:0000313" key="9">
    <source>
        <dbReference type="EMBL" id="KXG44306.1"/>
    </source>
</evidence>
<dbReference type="STRING" id="1413211.U473_10030"/>
<dbReference type="Proteomes" id="UP000070352">
    <property type="component" value="Unassembled WGS sequence"/>
</dbReference>
<dbReference type="Pfam" id="PF00375">
    <property type="entry name" value="SDF"/>
    <property type="match status" value="1"/>
</dbReference>
<proteinExistence type="predicted"/>
<feature type="transmembrane region" description="Helical" evidence="8">
    <location>
        <begin position="44"/>
        <end position="68"/>
    </location>
</feature>
<name>A0A135L5P3_9BACI</name>
<dbReference type="GO" id="GO:0005886">
    <property type="term" value="C:plasma membrane"/>
    <property type="evidence" value="ECO:0007669"/>
    <property type="project" value="UniProtKB-SubCell"/>
</dbReference>